<name>A0AAV1HMU9_XYRNO</name>
<dbReference type="GO" id="GO:0008168">
    <property type="term" value="F:methyltransferase activity"/>
    <property type="evidence" value="ECO:0007669"/>
    <property type="project" value="InterPro"/>
</dbReference>
<evidence type="ECO:0000313" key="2">
    <source>
        <dbReference type="EMBL" id="CAJ1087267.1"/>
    </source>
</evidence>
<dbReference type="Pfam" id="PF09004">
    <property type="entry name" value="ALKBH8_N"/>
    <property type="match status" value="1"/>
</dbReference>
<sequence>MLGVTKNIWQTVSSYLEDRRQIVKWGNHLSKLQAVLAGVPQGGVLSALLFVLCMNSLMGSLPGQMQAAVDAVTAWGQTYCLSANAGKTKDIVISFREPQNRPISPPIVLNNQAVERVDTFKLLGIQLSSDLKWDAQVQSMLKKAQPRVHYLSVAKRAQLPPDVLAQVYVTFIRPVLEYASPVWASLPKHLIQELESLQRRCCCIIGIPTDSFPTLEARREEATLREFNRLLKDGTSPMIQSLSTNSSHYTLRNGRTLTQPGSHTKRHQMSFLPRAYKLYQK</sequence>
<organism evidence="2 3">
    <name type="scientific">Xyrichtys novacula</name>
    <name type="common">Pearly razorfish</name>
    <name type="synonym">Hemipteronotus novacula</name>
    <dbReference type="NCBI Taxonomy" id="13765"/>
    <lineage>
        <taxon>Eukaryota</taxon>
        <taxon>Metazoa</taxon>
        <taxon>Chordata</taxon>
        <taxon>Craniata</taxon>
        <taxon>Vertebrata</taxon>
        <taxon>Euteleostomi</taxon>
        <taxon>Actinopterygii</taxon>
        <taxon>Neopterygii</taxon>
        <taxon>Teleostei</taxon>
        <taxon>Neoteleostei</taxon>
        <taxon>Acanthomorphata</taxon>
        <taxon>Eupercaria</taxon>
        <taxon>Labriformes</taxon>
        <taxon>Labridae</taxon>
        <taxon>Xyrichtys</taxon>
    </lineage>
</organism>
<dbReference type="GO" id="GO:0016706">
    <property type="term" value="F:2-oxoglutarate-dependent dioxygenase activity"/>
    <property type="evidence" value="ECO:0007669"/>
    <property type="project" value="InterPro"/>
</dbReference>
<reference evidence="2" key="1">
    <citation type="submission" date="2023-08" db="EMBL/GenBank/DDBJ databases">
        <authorList>
            <person name="Alioto T."/>
            <person name="Alioto T."/>
            <person name="Gomez Garrido J."/>
        </authorList>
    </citation>
    <scope>NUCLEOTIDE SEQUENCE</scope>
</reference>
<feature type="domain" description="Alkylated DNA repair protein AlkB homologue 8 N-terminal" evidence="1">
    <location>
        <begin position="133"/>
        <end position="167"/>
    </location>
</feature>
<dbReference type="PANTHER" id="PTHR33332">
    <property type="entry name" value="REVERSE TRANSCRIPTASE DOMAIN-CONTAINING PROTEIN"/>
    <property type="match status" value="1"/>
</dbReference>
<keyword evidence="3" id="KW-1185">Reference proteome</keyword>
<protein>
    <recommendedName>
        <fullName evidence="1">Alkylated DNA repair protein AlkB homologue 8 N-terminal domain-containing protein</fullName>
    </recommendedName>
</protein>
<dbReference type="AlphaFoldDB" id="A0AAV1HMU9"/>
<evidence type="ECO:0000259" key="1">
    <source>
        <dbReference type="Pfam" id="PF09004"/>
    </source>
</evidence>
<proteinExistence type="predicted"/>
<dbReference type="EMBL" id="OY660887">
    <property type="protein sequence ID" value="CAJ1087267.1"/>
    <property type="molecule type" value="Genomic_DNA"/>
</dbReference>
<accession>A0AAV1HMU9</accession>
<gene>
    <name evidence="2" type="ORF">XNOV1_A013894</name>
</gene>
<evidence type="ECO:0000313" key="3">
    <source>
        <dbReference type="Proteomes" id="UP001178508"/>
    </source>
</evidence>
<dbReference type="Proteomes" id="UP001178508">
    <property type="component" value="Chromosome 24"/>
</dbReference>
<dbReference type="InterPro" id="IPR015095">
    <property type="entry name" value="AlkB_hom8_N"/>
</dbReference>